<gene>
    <name evidence="2" type="ordered locus">CHAB381_0316</name>
</gene>
<proteinExistence type="predicted"/>
<dbReference type="Pfam" id="PF03459">
    <property type="entry name" value="TOBE"/>
    <property type="match status" value="1"/>
</dbReference>
<evidence type="ECO:0000259" key="1">
    <source>
        <dbReference type="Pfam" id="PF03459"/>
    </source>
</evidence>
<accession>A7I077</accession>
<organism evidence="2 3">
    <name type="scientific">Campylobacter hominis (strain ATCC BAA-381 / DSM 21671 / CCUG 45161 / LMG 19568 / NCTC 13146 / CH001A)</name>
    <dbReference type="NCBI Taxonomy" id="360107"/>
    <lineage>
        <taxon>Bacteria</taxon>
        <taxon>Pseudomonadati</taxon>
        <taxon>Campylobacterota</taxon>
        <taxon>Epsilonproteobacteria</taxon>
        <taxon>Campylobacterales</taxon>
        <taxon>Campylobacteraceae</taxon>
        <taxon>Campylobacter</taxon>
    </lineage>
</organism>
<dbReference type="RefSeq" id="WP_012108200.1">
    <property type="nucleotide sequence ID" value="NC_009714.1"/>
</dbReference>
<keyword evidence="3" id="KW-1185">Reference proteome</keyword>
<dbReference type="EMBL" id="CP000776">
    <property type="protein sequence ID" value="ABS52125.1"/>
    <property type="molecule type" value="Genomic_DNA"/>
</dbReference>
<dbReference type="KEGG" id="cha:CHAB381_0316"/>
<dbReference type="InterPro" id="IPR005116">
    <property type="entry name" value="Transp-assoc_OB_typ1"/>
</dbReference>
<dbReference type="eggNOG" id="COG3585">
    <property type="taxonomic scope" value="Bacteria"/>
</dbReference>
<evidence type="ECO:0000313" key="2">
    <source>
        <dbReference type="EMBL" id="ABS52125.1"/>
    </source>
</evidence>
<dbReference type="STRING" id="360107.CHAB381_0316"/>
<protein>
    <recommendedName>
        <fullName evidence="1">Transport-associated OB type 1 domain-containing protein</fullName>
    </recommendedName>
</protein>
<dbReference type="OrthoDB" id="5363134at2"/>
<evidence type="ECO:0000313" key="3">
    <source>
        <dbReference type="Proteomes" id="UP000002407"/>
    </source>
</evidence>
<sequence>MKFNAKITEIRQNSGVCFIKFNSDFGEFAMLGLEIPNGISNDKEAVLNFKSSDVIISREKLQNCSLTNEIKAEISDIRKDEILACIRLKIKNFIFESIISANSANRLKLAIGDEIFAYIKATSLFIESIK</sequence>
<dbReference type="SUPFAM" id="SSF50331">
    <property type="entry name" value="MOP-like"/>
    <property type="match status" value="1"/>
</dbReference>
<name>A7I077_CAMHC</name>
<dbReference type="InterPro" id="IPR008995">
    <property type="entry name" value="Mo/tungstate-bd_C_term_dom"/>
</dbReference>
<feature type="domain" description="Transport-associated OB type 1" evidence="1">
    <location>
        <begin position="68"/>
        <end position="125"/>
    </location>
</feature>
<dbReference type="Gene3D" id="2.40.50.100">
    <property type="match status" value="1"/>
</dbReference>
<dbReference type="HOGENOM" id="CLU_129782_3_0_7"/>
<dbReference type="AlphaFoldDB" id="A7I077"/>
<reference evidence="3" key="1">
    <citation type="submission" date="2007-07" db="EMBL/GenBank/DDBJ databases">
        <title>Complete genome sequence of Campylobacter hominis ATCC BAA-381, a commensal isolated from the human gastrointestinal tract.</title>
        <authorList>
            <person name="Fouts D.E."/>
            <person name="Mongodin E.F."/>
            <person name="Puiu D."/>
            <person name="Sebastian Y."/>
            <person name="Miller W.G."/>
            <person name="Mandrell R.E."/>
            <person name="Nelson K.E."/>
        </authorList>
    </citation>
    <scope>NUCLEOTIDE SEQUENCE [LARGE SCALE GENOMIC DNA]</scope>
    <source>
        <strain evidence="3">ATCC BAA-381 / LMG 19568 / NCTC 13146 / CH001A</strain>
    </source>
</reference>
<dbReference type="Proteomes" id="UP000002407">
    <property type="component" value="Chromosome"/>
</dbReference>